<feature type="domain" description="Alpha-carbonic anhydrase" evidence="7">
    <location>
        <begin position="29"/>
        <end position="269"/>
    </location>
</feature>
<dbReference type="Pfam" id="PF00194">
    <property type="entry name" value="Carb_anhydrase"/>
    <property type="match status" value="1"/>
</dbReference>
<dbReference type="SMART" id="SM01057">
    <property type="entry name" value="Carb_anhydrase"/>
    <property type="match status" value="1"/>
</dbReference>
<protein>
    <recommendedName>
        <fullName evidence="2 6">Carbonic anhydrase</fullName>
        <ecNumber evidence="2 6">4.2.1.1</ecNumber>
    </recommendedName>
</protein>
<dbReference type="CDD" id="cd03124">
    <property type="entry name" value="alpha_CA_prokaryotic_like"/>
    <property type="match status" value="1"/>
</dbReference>
<dbReference type="Proteomes" id="UP000823388">
    <property type="component" value="Chromosome 1K"/>
</dbReference>
<organism evidence="8 9">
    <name type="scientific">Panicum virgatum</name>
    <name type="common">Blackwell switchgrass</name>
    <dbReference type="NCBI Taxonomy" id="38727"/>
    <lineage>
        <taxon>Eukaryota</taxon>
        <taxon>Viridiplantae</taxon>
        <taxon>Streptophyta</taxon>
        <taxon>Embryophyta</taxon>
        <taxon>Tracheophyta</taxon>
        <taxon>Spermatophyta</taxon>
        <taxon>Magnoliopsida</taxon>
        <taxon>Liliopsida</taxon>
        <taxon>Poales</taxon>
        <taxon>Poaceae</taxon>
        <taxon>PACMAD clade</taxon>
        <taxon>Panicoideae</taxon>
        <taxon>Panicodae</taxon>
        <taxon>Paniceae</taxon>
        <taxon>Panicinae</taxon>
        <taxon>Panicum</taxon>
        <taxon>Panicum sect. Hiantes</taxon>
    </lineage>
</organism>
<proteinExistence type="inferred from homology"/>
<dbReference type="EC" id="4.2.1.1" evidence="2 6"/>
<dbReference type="AlphaFoldDB" id="A0A8T0XLH7"/>
<dbReference type="GO" id="GO:0006730">
    <property type="term" value="P:one-carbon metabolic process"/>
    <property type="evidence" value="ECO:0007669"/>
    <property type="project" value="TreeGrafter"/>
</dbReference>
<dbReference type="PANTHER" id="PTHR18952:SF236">
    <property type="entry name" value="ALPHA CARBONIC ANHYDRASE 1, CHLOROPLASTIC"/>
    <property type="match status" value="1"/>
</dbReference>
<evidence type="ECO:0000256" key="2">
    <source>
        <dbReference type="ARBA" id="ARBA00012925"/>
    </source>
</evidence>
<comment type="similarity">
    <text evidence="6">Belongs to the alpha-carbonic anhydrase family.</text>
</comment>
<evidence type="ECO:0000313" key="8">
    <source>
        <dbReference type="EMBL" id="KAG2658836.1"/>
    </source>
</evidence>
<feature type="signal peptide" evidence="6">
    <location>
        <begin position="1"/>
        <end position="23"/>
    </location>
</feature>
<feature type="chain" id="PRO_5035965711" description="Carbonic anhydrase" evidence="6">
    <location>
        <begin position="24"/>
        <end position="278"/>
    </location>
</feature>
<evidence type="ECO:0000256" key="5">
    <source>
        <dbReference type="ARBA" id="ARBA00023239"/>
    </source>
</evidence>
<keyword evidence="4 6" id="KW-0862">Zinc</keyword>
<comment type="catalytic activity">
    <reaction evidence="6">
        <text>hydrogencarbonate + H(+) = CO2 + H2O</text>
        <dbReference type="Rhea" id="RHEA:10748"/>
        <dbReference type="ChEBI" id="CHEBI:15377"/>
        <dbReference type="ChEBI" id="CHEBI:15378"/>
        <dbReference type="ChEBI" id="CHEBI:16526"/>
        <dbReference type="ChEBI" id="CHEBI:17544"/>
        <dbReference type="EC" id="4.2.1.1"/>
    </reaction>
</comment>
<evidence type="ECO:0000256" key="1">
    <source>
        <dbReference type="ARBA" id="ARBA00001947"/>
    </source>
</evidence>
<comment type="cofactor">
    <cofactor evidence="1 6">
        <name>Zn(2+)</name>
        <dbReference type="ChEBI" id="CHEBI:29105"/>
    </cofactor>
</comment>
<dbReference type="GO" id="GO:0008270">
    <property type="term" value="F:zinc ion binding"/>
    <property type="evidence" value="ECO:0007669"/>
    <property type="project" value="UniProtKB-UniRule"/>
</dbReference>
<evidence type="ECO:0000256" key="6">
    <source>
        <dbReference type="RuleBase" id="RU367011"/>
    </source>
</evidence>
<reference evidence="8" key="1">
    <citation type="submission" date="2020-05" db="EMBL/GenBank/DDBJ databases">
        <title>WGS assembly of Panicum virgatum.</title>
        <authorList>
            <person name="Lovell J.T."/>
            <person name="Jenkins J."/>
            <person name="Shu S."/>
            <person name="Juenger T.E."/>
            <person name="Schmutz J."/>
        </authorList>
    </citation>
    <scope>NUCLEOTIDE SEQUENCE</scope>
    <source>
        <strain evidence="8">AP13</strain>
    </source>
</reference>
<dbReference type="EMBL" id="CM029037">
    <property type="protein sequence ID" value="KAG2658836.1"/>
    <property type="molecule type" value="Genomic_DNA"/>
</dbReference>
<keyword evidence="3 6" id="KW-0479">Metal-binding</keyword>
<dbReference type="InterPro" id="IPR041891">
    <property type="entry name" value="Alpha_CA_prokaryot-like"/>
</dbReference>
<dbReference type="InterPro" id="IPR001148">
    <property type="entry name" value="CA_dom"/>
</dbReference>
<dbReference type="GO" id="GO:0004089">
    <property type="term" value="F:carbonate dehydratase activity"/>
    <property type="evidence" value="ECO:0007669"/>
    <property type="project" value="UniProtKB-UniRule"/>
</dbReference>
<dbReference type="PROSITE" id="PS51144">
    <property type="entry name" value="ALPHA_CA_2"/>
    <property type="match status" value="1"/>
</dbReference>
<comment type="function">
    <text evidence="6">Reversible hydration of carbon dioxide.</text>
</comment>
<dbReference type="InterPro" id="IPR036398">
    <property type="entry name" value="CA_dom_sf"/>
</dbReference>
<dbReference type="InterPro" id="IPR018338">
    <property type="entry name" value="Carbonic_anhydrase_a-class_CS"/>
</dbReference>
<sequence length="278" mass="31435">MVTPKKSAFYVALVYTCFLVNHACDHDGVRFGYSGSTGPNFWGSLSPNFLLCSKGMNQSPIDIVKDKAIYNLQLEPLERDYTATNATIVDNVFNIALRYNDTAETIKVGGIKYKMKQLHWHLPSEHTINGQRFAMELHMVHFTEDDNITVVEILYRYGKPDPFLFQIKEQLAELHAEGCKAEKGDPLPVGVVDMTELKQGGDRYYKYVGSLSAPPCTENVICTVLAEITHVREMSKEQAADLMAPLEGSYRHNSRPLQPLNGRKVQLYDKSLKIRKVM</sequence>
<keyword evidence="9" id="KW-1185">Reference proteome</keyword>
<gene>
    <name evidence="8" type="ORF">PVAP13_1KG318900</name>
</gene>
<accession>A0A8T0XLH7</accession>
<evidence type="ECO:0000256" key="4">
    <source>
        <dbReference type="ARBA" id="ARBA00022833"/>
    </source>
</evidence>
<dbReference type="Gene3D" id="3.10.200.10">
    <property type="entry name" value="Alpha carbonic anhydrase"/>
    <property type="match status" value="1"/>
</dbReference>
<evidence type="ECO:0000259" key="7">
    <source>
        <dbReference type="PROSITE" id="PS51144"/>
    </source>
</evidence>
<dbReference type="InterPro" id="IPR023561">
    <property type="entry name" value="Carbonic_anhydrase_a-class"/>
</dbReference>
<dbReference type="PROSITE" id="PS00162">
    <property type="entry name" value="ALPHA_CA_1"/>
    <property type="match status" value="1"/>
</dbReference>
<dbReference type="SUPFAM" id="SSF51069">
    <property type="entry name" value="Carbonic anhydrase"/>
    <property type="match status" value="1"/>
</dbReference>
<evidence type="ECO:0000313" key="9">
    <source>
        <dbReference type="Proteomes" id="UP000823388"/>
    </source>
</evidence>
<evidence type="ECO:0000256" key="3">
    <source>
        <dbReference type="ARBA" id="ARBA00022723"/>
    </source>
</evidence>
<keyword evidence="5 6" id="KW-0456">Lyase</keyword>
<dbReference type="PANTHER" id="PTHR18952">
    <property type="entry name" value="CARBONIC ANHYDRASE"/>
    <property type="match status" value="1"/>
</dbReference>
<name>A0A8T0XLH7_PANVG</name>
<keyword evidence="6" id="KW-0732">Signal</keyword>
<comment type="caution">
    <text evidence="8">The sequence shown here is derived from an EMBL/GenBank/DDBJ whole genome shotgun (WGS) entry which is preliminary data.</text>
</comment>